<dbReference type="SUPFAM" id="SSF55594">
    <property type="entry name" value="HPr-like"/>
    <property type="match status" value="1"/>
</dbReference>
<dbReference type="AlphaFoldDB" id="A0A939PAQ2"/>
<dbReference type="Gene3D" id="3.30.1340.10">
    <property type="entry name" value="HPr-like"/>
    <property type="match status" value="1"/>
</dbReference>
<comment type="caution">
    <text evidence="5">The sequence shown here is derived from an EMBL/GenBank/DDBJ whole genome shotgun (WGS) entry which is preliminary data.</text>
</comment>
<dbReference type="Pfam" id="PF00381">
    <property type="entry name" value="PTS-HPr"/>
    <property type="match status" value="1"/>
</dbReference>
<evidence type="ECO:0000313" key="5">
    <source>
        <dbReference type="EMBL" id="MBO2449292.1"/>
    </source>
</evidence>
<keyword evidence="2" id="KW-0963">Cytoplasm</keyword>
<evidence type="ECO:0000256" key="2">
    <source>
        <dbReference type="ARBA" id="ARBA00022490"/>
    </source>
</evidence>
<evidence type="ECO:0000256" key="1">
    <source>
        <dbReference type="ARBA" id="ARBA00004496"/>
    </source>
</evidence>
<comment type="subcellular location">
    <subcellularLocation>
        <location evidence="1">Cytoplasm</location>
    </subcellularLocation>
</comment>
<dbReference type="RefSeq" id="WP_208257153.1">
    <property type="nucleotide sequence ID" value="NZ_JAGEOJ010000007.1"/>
</dbReference>
<dbReference type="PANTHER" id="PTHR33705">
    <property type="entry name" value="PHOSPHOCARRIER PROTEIN HPR"/>
    <property type="match status" value="1"/>
</dbReference>
<dbReference type="PRINTS" id="PR00107">
    <property type="entry name" value="PHOSPHOCPHPR"/>
</dbReference>
<dbReference type="GO" id="GO:0009401">
    <property type="term" value="P:phosphoenolpyruvate-dependent sugar phosphotransferase system"/>
    <property type="evidence" value="ECO:0007669"/>
    <property type="project" value="UniProtKB-KW"/>
</dbReference>
<name>A0A939PAQ2_9ACTN</name>
<dbReference type="InterPro" id="IPR050399">
    <property type="entry name" value="HPr"/>
</dbReference>
<proteinExistence type="predicted"/>
<accession>A0A939PAQ2</accession>
<dbReference type="GO" id="GO:0005737">
    <property type="term" value="C:cytoplasm"/>
    <property type="evidence" value="ECO:0007669"/>
    <property type="project" value="UniProtKB-SubCell"/>
</dbReference>
<keyword evidence="6" id="KW-1185">Reference proteome</keyword>
<dbReference type="PROSITE" id="PS51350">
    <property type="entry name" value="PTS_HPR_DOM"/>
    <property type="match status" value="1"/>
</dbReference>
<evidence type="ECO:0000256" key="3">
    <source>
        <dbReference type="ARBA" id="ARBA00022683"/>
    </source>
</evidence>
<dbReference type="Proteomes" id="UP000669179">
    <property type="component" value="Unassembled WGS sequence"/>
</dbReference>
<evidence type="ECO:0000313" key="6">
    <source>
        <dbReference type="Proteomes" id="UP000669179"/>
    </source>
</evidence>
<dbReference type="NCBIfam" id="TIGR01003">
    <property type="entry name" value="PTS_HPr_family"/>
    <property type="match status" value="1"/>
</dbReference>
<dbReference type="EMBL" id="JAGEOJ010000007">
    <property type="protein sequence ID" value="MBO2449292.1"/>
    <property type="molecule type" value="Genomic_DNA"/>
</dbReference>
<sequence length="97" mass="9751">MPERIVTVGSAQGLHARTAKIFAEAAARQPVGVTISSGEKGPVPAASLLGLLTLGAVQGAEVALHAEGEGADASLDELADLLARDLDAEEPDHAESA</sequence>
<keyword evidence="3" id="KW-0598">Phosphotransferase system</keyword>
<dbReference type="PANTHER" id="PTHR33705:SF2">
    <property type="entry name" value="PHOSPHOCARRIER PROTEIN NPR"/>
    <property type="match status" value="1"/>
</dbReference>
<evidence type="ECO:0000259" key="4">
    <source>
        <dbReference type="PROSITE" id="PS51350"/>
    </source>
</evidence>
<protein>
    <submittedName>
        <fullName evidence="5">HPr family phosphocarrier protein</fullName>
    </submittedName>
</protein>
<feature type="domain" description="HPr" evidence="4">
    <location>
        <begin position="1"/>
        <end position="89"/>
    </location>
</feature>
<dbReference type="InterPro" id="IPR035895">
    <property type="entry name" value="HPr-like_sf"/>
</dbReference>
<gene>
    <name evidence="5" type="ORF">J4573_19470</name>
</gene>
<reference evidence="5" key="1">
    <citation type="submission" date="2021-03" db="EMBL/GenBank/DDBJ databases">
        <authorList>
            <person name="Kanchanasin P."/>
            <person name="Saeng-In P."/>
            <person name="Phongsopitanun W."/>
            <person name="Yuki M."/>
            <person name="Kudo T."/>
            <person name="Ohkuma M."/>
            <person name="Tanasupawat S."/>
        </authorList>
    </citation>
    <scope>NUCLEOTIDE SEQUENCE</scope>
    <source>
        <strain evidence="5">GKU 128</strain>
    </source>
</reference>
<organism evidence="5 6">
    <name type="scientific">Actinomadura barringtoniae</name>
    <dbReference type="NCBI Taxonomy" id="1427535"/>
    <lineage>
        <taxon>Bacteria</taxon>
        <taxon>Bacillati</taxon>
        <taxon>Actinomycetota</taxon>
        <taxon>Actinomycetes</taxon>
        <taxon>Streptosporangiales</taxon>
        <taxon>Thermomonosporaceae</taxon>
        <taxon>Actinomadura</taxon>
    </lineage>
</organism>
<dbReference type="InterPro" id="IPR000032">
    <property type="entry name" value="HPr-like"/>
</dbReference>